<feature type="compositionally biased region" description="Basic residues" evidence="1">
    <location>
        <begin position="147"/>
        <end position="176"/>
    </location>
</feature>
<sequence length="208" mass="22385">MGPMIADDDSSDDEVPLAQRMKQEAATPKAAAVKKPASKGKIKMSGAKKKPKKAKKPAKKAPSGPVKEKKVYDLPGQKKDTPEEGESLRKFYVSLRKQIPESVMAEQWLMEHGLLPADEAAKAYKKFLIRKGRDPKKAGGSSGSKPSKPKPKPKPKPAVKKEHKSPVAKKASGIKRKALDDDDSDSDIPLAALKSNGGGGGFKIPKKE</sequence>
<protein>
    <submittedName>
        <fullName evidence="2">Uncharacterized protein</fullName>
    </submittedName>
</protein>
<dbReference type="PANTHER" id="PTHR33828">
    <property type="entry name" value="OS05G0596200 PROTEIN"/>
    <property type="match status" value="1"/>
</dbReference>
<keyword evidence="3" id="KW-1185">Reference proteome</keyword>
<feature type="compositionally biased region" description="Basic and acidic residues" evidence="1">
    <location>
        <begin position="66"/>
        <end position="87"/>
    </location>
</feature>
<dbReference type="InParanoid" id="C1E5S7"/>
<dbReference type="OMA" id="NDYELHG"/>
<evidence type="ECO:0000256" key="1">
    <source>
        <dbReference type="SAM" id="MobiDB-lite"/>
    </source>
</evidence>
<name>C1E5S7_MICCC</name>
<feature type="region of interest" description="Disordered" evidence="1">
    <location>
        <begin position="1"/>
        <end position="87"/>
    </location>
</feature>
<reference evidence="2 3" key="1">
    <citation type="journal article" date="2009" name="Science">
        <title>Green evolution and dynamic adaptations revealed by genomes of the marine picoeukaryotes Micromonas.</title>
        <authorList>
            <person name="Worden A.Z."/>
            <person name="Lee J.H."/>
            <person name="Mock T."/>
            <person name="Rouze P."/>
            <person name="Simmons M.P."/>
            <person name="Aerts A.L."/>
            <person name="Allen A.E."/>
            <person name="Cuvelier M.L."/>
            <person name="Derelle E."/>
            <person name="Everett M.V."/>
            <person name="Foulon E."/>
            <person name="Grimwood J."/>
            <person name="Gundlach H."/>
            <person name="Henrissat B."/>
            <person name="Napoli C."/>
            <person name="McDonald S.M."/>
            <person name="Parker M.S."/>
            <person name="Rombauts S."/>
            <person name="Salamov A."/>
            <person name="Von Dassow P."/>
            <person name="Badger J.H."/>
            <person name="Coutinho P.M."/>
            <person name="Demir E."/>
            <person name="Dubchak I."/>
            <person name="Gentemann C."/>
            <person name="Eikrem W."/>
            <person name="Gready J.E."/>
            <person name="John U."/>
            <person name="Lanier W."/>
            <person name="Lindquist E.A."/>
            <person name="Lucas S."/>
            <person name="Mayer K.F."/>
            <person name="Moreau H."/>
            <person name="Not F."/>
            <person name="Otillar R."/>
            <person name="Panaud O."/>
            <person name="Pangilinan J."/>
            <person name="Paulsen I."/>
            <person name="Piegu B."/>
            <person name="Poliakov A."/>
            <person name="Robbens S."/>
            <person name="Schmutz J."/>
            <person name="Toulza E."/>
            <person name="Wyss T."/>
            <person name="Zelensky A."/>
            <person name="Zhou K."/>
            <person name="Armbrust E.V."/>
            <person name="Bhattacharya D."/>
            <person name="Goodenough U.W."/>
            <person name="Van de Peer Y."/>
            <person name="Grigoriev I.V."/>
        </authorList>
    </citation>
    <scope>NUCLEOTIDE SEQUENCE [LARGE SCALE GENOMIC DNA]</scope>
    <source>
        <strain evidence="3">RCC299 / NOUM17</strain>
    </source>
</reference>
<feature type="compositionally biased region" description="Basic residues" evidence="1">
    <location>
        <begin position="36"/>
        <end position="59"/>
    </location>
</feature>
<dbReference type="AlphaFoldDB" id="C1E5S7"/>
<dbReference type="eggNOG" id="ENOG502RYA3">
    <property type="taxonomic scope" value="Eukaryota"/>
</dbReference>
<organism evidence="2 3">
    <name type="scientific">Micromonas commoda (strain RCC299 / NOUM17 / CCMP2709)</name>
    <name type="common">Picoplanktonic green alga</name>
    <dbReference type="NCBI Taxonomy" id="296587"/>
    <lineage>
        <taxon>Eukaryota</taxon>
        <taxon>Viridiplantae</taxon>
        <taxon>Chlorophyta</taxon>
        <taxon>Mamiellophyceae</taxon>
        <taxon>Mamiellales</taxon>
        <taxon>Mamiellaceae</taxon>
        <taxon>Micromonas</taxon>
    </lineage>
</organism>
<feature type="compositionally biased region" description="Low complexity" evidence="1">
    <location>
        <begin position="24"/>
        <end position="35"/>
    </location>
</feature>
<dbReference type="PANTHER" id="PTHR33828:SF2">
    <property type="entry name" value="NUCLEOLIN"/>
    <property type="match status" value="1"/>
</dbReference>
<evidence type="ECO:0000313" key="2">
    <source>
        <dbReference type="EMBL" id="ACO63305.1"/>
    </source>
</evidence>
<dbReference type="GeneID" id="8243334"/>
<dbReference type="Proteomes" id="UP000002009">
    <property type="component" value="Chromosome 5"/>
</dbReference>
<dbReference type="EMBL" id="CP001326">
    <property type="protein sequence ID" value="ACO63305.1"/>
    <property type="molecule type" value="Genomic_DNA"/>
</dbReference>
<dbReference type="OrthoDB" id="361835at2759"/>
<accession>C1E5S7</accession>
<gene>
    <name evidence="2" type="ORF">MICPUN_108224</name>
</gene>
<feature type="region of interest" description="Disordered" evidence="1">
    <location>
        <begin position="126"/>
        <end position="208"/>
    </location>
</feature>
<dbReference type="RefSeq" id="XP_002502047.1">
    <property type="nucleotide sequence ID" value="XM_002502001.1"/>
</dbReference>
<dbReference type="KEGG" id="mis:MICPUN_108224"/>
<feature type="compositionally biased region" description="Acidic residues" evidence="1">
    <location>
        <begin position="1"/>
        <end position="15"/>
    </location>
</feature>
<proteinExistence type="predicted"/>
<evidence type="ECO:0000313" key="3">
    <source>
        <dbReference type="Proteomes" id="UP000002009"/>
    </source>
</evidence>